<dbReference type="InterPro" id="IPR013525">
    <property type="entry name" value="ABC2_TM"/>
</dbReference>
<dbReference type="GO" id="GO:0140359">
    <property type="term" value="F:ABC-type transporter activity"/>
    <property type="evidence" value="ECO:0007669"/>
    <property type="project" value="InterPro"/>
</dbReference>
<evidence type="ECO:0000256" key="2">
    <source>
        <dbReference type="ARBA" id="ARBA00022692"/>
    </source>
</evidence>
<protein>
    <recommendedName>
        <fullName evidence="5">Transport permease protein</fullName>
    </recommendedName>
</protein>
<evidence type="ECO:0000256" key="1">
    <source>
        <dbReference type="ARBA" id="ARBA00004141"/>
    </source>
</evidence>
<dbReference type="PRINTS" id="PR00164">
    <property type="entry name" value="ABC2TRNSPORT"/>
</dbReference>
<dbReference type="InterPro" id="IPR047817">
    <property type="entry name" value="ABC2_TM_bact-type"/>
</dbReference>
<accession>A0A1G6T285</accession>
<dbReference type="GO" id="GO:0043190">
    <property type="term" value="C:ATP-binding cassette (ABC) transporter complex"/>
    <property type="evidence" value="ECO:0007669"/>
    <property type="project" value="InterPro"/>
</dbReference>
<dbReference type="Pfam" id="PF01061">
    <property type="entry name" value="ABC2_membrane"/>
    <property type="match status" value="1"/>
</dbReference>
<feature type="transmembrane region" description="Helical" evidence="5">
    <location>
        <begin position="20"/>
        <end position="37"/>
    </location>
</feature>
<dbReference type="PANTHER" id="PTHR43332:SF2">
    <property type="entry name" value="INNER MEMBRANE TRANSPORT PERMEASE YADH"/>
    <property type="match status" value="1"/>
</dbReference>
<feature type="transmembrane region" description="Helical" evidence="5">
    <location>
        <begin position="197"/>
        <end position="217"/>
    </location>
</feature>
<dbReference type="RefSeq" id="WP_068309110.1">
    <property type="nucleotide sequence ID" value="NZ_FNAK01000001.1"/>
</dbReference>
<keyword evidence="8" id="KW-1185">Reference proteome</keyword>
<organism evidence="7 8">
    <name type="scientific">Kordiimonas lacus</name>
    <dbReference type="NCBI Taxonomy" id="637679"/>
    <lineage>
        <taxon>Bacteria</taxon>
        <taxon>Pseudomonadati</taxon>
        <taxon>Pseudomonadota</taxon>
        <taxon>Alphaproteobacteria</taxon>
        <taxon>Kordiimonadales</taxon>
        <taxon>Kordiimonadaceae</taxon>
        <taxon>Kordiimonas</taxon>
    </lineage>
</organism>
<evidence type="ECO:0000256" key="5">
    <source>
        <dbReference type="RuleBase" id="RU361157"/>
    </source>
</evidence>
<dbReference type="OrthoDB" id="9804001at2"/>
<dbReference type="PROSITE" id="PS51012">
    <property type="entry name" value="ABC_TM2"/>
    <property type="match status" value="1"/>
</dbReference>
<keyword evidence="3 5" id="KW-1133">Transmembrane helix</keyword>
<evidence type="ECO:0000256" key="4">
    <source>
        <dbReference type="ARBA" id="ARBA00023136"/>
    </source>
</evidence>
<comment type="subcellular location">
    <subcellularLocation>
        <location evidence="5">Cell inner membrane</location>
        <topology evidence="5">Multi-pass membrane protein</topology>
    </subcellularLocation>
    <subcellularLocation>
        <location evidence="1">Membrane</location>
        <topology evidence="1">Multi-pass membrane protein</topology>
    </subcellularLocation>
</comment>
<keyword evidence="2 5" id="KW-0812">Transmembrane</keyword>
<feature type="transmembrane region" description="Helical" evidence="5">
    <location>
        <begin position="129"/>
        <end position="155"/>
    </location>
</feature>
<comment type="similarity">
    <text evidence="5">Belongs to the ABC-2 integral membrane protein family.</text>
</comment>
<dbReference type="AlphaFoldDB" id="A0A1G6T285"/>
<gene>
    <name evidence="7" type="ORF">SAMN04488071_0062</name>
</gene>
<dbReference type="PANTHER" id="PTHR43332">
    <property type="entry name" value="INNER MEMBRANE TRANSPORT PERMEASE YADH-RELATED"/>
    <property type="match status" value="1"/>
</dbReference>
<evidence type="ECO:0000259" key="6">
    <source>
        <dbReference type="PROSITE" id="PS51012"/>
    </source>
</evidence>
<feature type="transmembrane region" description="Helical" evidence="5">
    <location>
        <begin position="256"/>
        <end position="274"/>
    </location>
</feature>
<feature type="domain" description="ABC transmembrane type-2" evidence="6">
    <location>
        <begin position="46"/>
        <end position="277"/>
    </location>
</feature>
<keyword evidence="5" id="KW-1003">Cell membrane</keyword>
<dbReference type="PIRSF" id="PIRSF006648">
    <property type="entry name" value="DrrB"/>
    <property type="match status" value="1"/>
</dbReference>
<feature type="transmembrane region" description="Helical" evidence="5">
    <location>
        <begin position="82"/>
        <end position="101"/>
    </location>
</feature>
<feature type="transmembrane region" description="Helical" evidence="5">
    <location>
        <begin position="167"/>
        <end position="190"/>
    </location>
</feature>
<evidence type="ECO:0000313" key="7">
    <source>
        <dbReference type="EMBL" id="SDD22495.1"/>
    </source>
</evidence>
<dbReference type="Proteomes" id="UP000183685">
    <property type="component" value="Unassembled WGS sequence"/>
</dbReference>
<evidence type="ECO:0000313" key="8">
    <source>
        <dbReference type="Proteomes" id="UP000183685"/>
    </source>
</evidence>
<sequence length="282" mass="30620">MESSTSSIAPKDAKDSYPELGSRTIGAVNWVGLWTLYARESRRFMKVWAQTLAAPAVTTILFMIIFTLALGGRGRMVADMPYAQFLAPGLIVMAILQNAFANTSSSILIAKVQGNIVDTLMPPLSALELTLGFVGGGVTRGLLVGLSVGTAFWAMPGVTMTIEHLWAVAYFALAASVMLSLVGVLTGVWAEKFDHSAAITNFVIAPLSLLSGTFYSIERLSTGWQVFSQLNPFFYMIDGVRYGFIGRGDSDLTTGIIYTLALNIILTLWVYRVFKTGYRLKA</sequence>
<keyword evidence="5" id="KW-0813">Transport</keyword>
<keyword evidence="4 5" id="KW-0472">Membrane</keyword>
<dbReference type="EMBL" id="FNAK01000001">
    <property type="protein sequence ID" value="SDD22495.1"/>
    <property type="molecule type" value="Genomic_DNA"/>
</dbReference>
<reference evidence="7 8" key="1">
    <citation type="submission" date="2016-10" db="EMBL/GenBank/DDBJ databases">
        <authorList>
            <person name="de Groot N.N."/>
        </authorList>
    </citation>
    <scope>NUCLEOTIDE SEQUENCE [LARGE SCALE GENOMIC DNA]</scope>
    <source>
        <strain evidence="7 8">CGMCC 1.9109</strain>
    </source>
</reference>
<name>A0A1G6T285_9PROT</name>
<feature type="transmembrane region" description="Helical" evidence="5">
    <location>
        <begin position="49"/>
        <end position="70"/>
    </location>
</feature>
<evidence type="ECO:0000256" key="3">
    <source>
        <dbReference type="ARBA" id="ARBA00022989"/>
    </source>
</evidence>
<dbReference type="InterPro" id="IPR000412">
    <property type="entry name" value="ABC_2_transport"/>
</dbReference>
<dbReference type="InterPro" id="IPR052522">
    <property type="entry name" value="ABC-2_transport_permease"/>
</dbReference>
<dbReference type="STRING" id="637679.GCA_001550055_00826"/>
<proteinExistence type="inferred from homology"/>